<comment type="caution">
    <text evidence="2">The sequence shown here is derived from an EMBL/GenBank/DDBJ whole genome shotgun (WGS) entry which is preliminary data.</text>
</comment>
<dbReference type="PANTHER" id="PTHR36840">
    <property type="entry name" value="BLL5714 PROTEIN"/>
    <property type="match status" value="1"/>
</dbReference>
<sequence>MTTEPETAAEERHATWAELFFDLVAVAGVAALAHVLQGEITLESLGLYALLFLAFWLSWTTFMLYGNVAGGDLRLVRLLVAMFGIGVMAAAVPSVAHTLLDGGHETRMLSVFALAYFLTRVIGANSWGRDQVVVDFPVVQHTAGALPWLASIWVDEPWKVALWVLGIAIDLFTFVVFSADDALDAVSGRVEAVRARIEKERARDPARAERHARRMVDFTVKAAPVERAHLAERLGLFVIIVLGEGVVQVVTTAGEAEPHRALLHAGVASFVLLSGMFALSLLYGYAGIPHLRADRVPMRAALGLHCLVTATIAAVAVALATVIEHGGEPLEASQRWLLCGGMATYFGLGVVASLAAGVRWPRLVGGLVTGVGVPLLLGVVATGTGGVLLVWYVVLVVAGHLVAEWRAERASAP</sequence>
<feature type="transmembrane region" description="Helical" evidence="1">
    <location>
        <begin position="45"/>
        <end position="66"/>
    </location>
</feature>
<dbReference type="InterPro" id="IPR010640">
    <property type="entry name" value="Low_temperature_requirement_A"/>
</dbReference>
<evidence type="ECO:0000256" key="1">
    <source>
        <dbReference type="SAM" id="Phobius"/>
    </source>
</evidence>
<dbReference type="RefSeq" id="WP_378590185.1">
    <property type="nucleotide sequence ID" value="NZ_JBHSKD010000011.1"/>
</dbReference>
<reference evidence="3" key="1">
    <citation type="journal article" date="2019" name="Int. J. Syst. Evol. Microbiol.">
        <title>The Global Catalogue of Microorganisms (GCM) 10K type strain sequencing project: providing services to taxonomists for standard genome sequencing and annotation.</title>
        <authorList>
            <consortium name="The Broad Institute Genomics Platform"/>
            <consortium name="The Broad Institute Genome Sequencing Center for Infectious Disease"/>
            <person name="Wu L."/>
            <person name="Ma J."/>
        </authorList>
    </citation>
    <scope>NUCLEOTIDE SEQUENCE [LARGE SCALE GENOMIC DNA]</scope>
    <source>
        <strain evidence="3">DFY41</strain>
    </source>
</reference>
<feature type="transmembrane region" description="Helical" evidence="1">
    <location>
        <begin position="160"/>
        <end position="179"/>
    </location>
</feature>
<dbReference type="Proteomes" id="UP001596087">
    <property type="component" value="Unassembled WGS sequence"/>
</dbReference>
<dbReference type="PANTHER" id="PTHR36840:SF1">
    <property type="entry name" value="BLL5714 PROTEIN"/>
    <property type="match status" value="1"/>
</dbReference>
<evidence type="ECO:0000313" key="2">
    <source>
        <dbReference type="EMBL" id="MFC5177287.1"/>
    </source>
</evidence>
<feature type="transmembrane region" description="Helical" evidence="1">
    <location>
        <begin position="265"/>
        <end position="288"/>
    </location>
</feature>
<feature type="transmembrane region" description="Helical" evidence="1">
    <location>
        <begin position="335"/>
        <end position="356"/>
    </location>
</feature>
<keyword evidence="1" id="KW-0812">Transmembrane</keyword>
<keyword evidence="1" id="KW-1133">Transmembrane helix</keyword>
<feature type="transmembrane region" description="Helical" evidence="1">
    <location>
        <begin position="14"/>
        <end position="33"/>
    </location>
</feature>
<keyword evidence="1" id="KW-0472">Membrane</keyword>
<feature type="transmembrane region" description="Helical" evidence="1">
    <location>
        <begin position="78"/>
        <end position="96"/>
    </location>
</feature>
<evidence type="ECO:0000313" key="3">
    <source>
        <dbReference type="Proteomes" id="UP001596087"/>
    </source>
</evidence>
<accession>A0ABW0BK09</accession>
<feature type="transmembrane region" description="Helical" evidence="1">
    <location>
        <begin position="300"/>
        <end position="323"/>
    </location>
</feature>
<proteinExistence type="predicted"/>
<name>A0ABW0BK09_9ACTN</name>
<organism evidence="2 3">
    <name type="scientific">Nocardioides taihuensis</name>
    <dbReference type="NCBI Taxonomy" id="1835606"/>
    <lineage>
        <taxon>Bacteria</taxon>
        <taxon>Bacillati</taxon>
        <taxon>Actinomycetota</taxon>
        <taxon>Actinomycetes</taxon>
        <taxon>Propionibacteriales</taxon>
        <taxon>Nocardioidaceae</taxon>
        <taxon>Nocardioides</taxon>
    </lineage>
</organism>
<feature type="transmembrane region" description="Helical" evidence="1">
    <location>
        <begin position="234"/>
        <end position="253"/>
    </location>
</feature>
<dbReference type="Pfam" id="PF06772">
    <property type="entry name" value="LtrA"/>
    <property type="match status" value="1"/>
</dbReference>
<protein>
    <submittedName>
        <fullName evidence="2">Low temperature requirement protein A</fullName>
    </submittedName>
</protein>
<keyword evidence="3" id="KW-1185">Reference proteome</keyword>
<gene>
    <name evidence="2" type="ORF">ACFPGP_11430</name>
</gene>
<dbReference type="EMBL" id="JBHSKD010000011">
    <property type="protein sequence ID" value="MFC5177287.1"/>
    <property type="molecule type" value="Genomic_DNA"/>
</dbReference>